<dbReference type="AlphaFoldDB" id="A0A8D2AR65"/>
<name>A0A8D2AR65_SCIVU</name>
<evidence type="ECO:0000313" key="2">
    <source>
        <dbReference type="Proteomes" id="UP000694564"/>
    </source>
</evidence>
<dbReference type="Ensembl" id="ENSSVLT00005004915.1">
    <property type="protein sequence ID" value="ENSSVLP00005004465.1"/>
    <property type="gene ID" value="ENSSVLG00005003568.1"/>
</dbReference>
<reference evidence="1" key="1">
    <citation type="submission" date="2025-08" db="UniProtKB">
        <authorList>
            <consortium name="Ensembl"/>
        </authorList>
    </citation>
    <scope>IDENTIFICATION</scope>
</reference>
<reference evidence="1" key="2">
    <citation type="submission" date="2025-09" db="UniProtKB">
        <authorList>
            <consortium name="Ensembl"/>
        </authorList>
    </citation>
    <scope>IDENTIFICATION</scope>
</reference>
<evidence type="ECO:0000313" key="1">
    <source>
        <dbReference type="Ensembl" id="ENSSVLP00005004465.1"/>
    </source>
</evidence>
<organism evidence="1 2">
    <name type="scientific">Sciurus vulgaris</name>
    <name type="common">Eurasian red squirrel</name>
    <dbReference type="NCBI Taxonomy" id="55149"/>
    <lineage>
        <taxon>Eukaryota</taxon>
        <taxon>Metazoa</taxon>
        <taxon>Chordata</taxon>
        <taxon>Craniata</taxon>
        <taxon>Vertebrata</taxon>
        <taxon>Euteleostomi</taxon>
        <taxon>Mammalia</taxon>
        <taxon>Eutheria</taxon>
        <taxon>Euarchontoglires</taxon>
        <taxon>Glires</taxon>
        <taxon>Rodentia</taxon>
        <taxon>Sciuromorpha</taxon>
        <taxon>Sciuridae</taxon>
        <taxon>Sciurinae</taxon>
        <taxon>Sciurini</taxon>
        <taxon>Sciurus</taxon>
    </lineage>
</organism>
<keyword evidence="2" id="KW-1185">Reference proteome</keyword>
<dbReference type="OrthoDB" id="6415022at2759"/>
<dbReference type="GeneTree" id="ENSGT01000000216059"/>
<sequence length="106" mass="12349">MNRPHLMSLPSHLASHGFFCLRFTCKGLNIVHRIKAYKAVLNYLKTSGEYKLAGVFLGVSSSGIFNHSFKDFQKYCRRYTFLIQDKLLVFTDMRDKLRLMEITLIP</sequence>
<proteinExistence type="predicted"/>
<accession>A0A8D2AR65</accession>
<dbReference type="Proteomes" id="UP000694564">
    <property type="component" value="Chromosome 3"/>
</dbReference>
<protein>
    <submittedName>
        <fullName evidence="1">Uncharacterized protein</fullName>
    </submittedName>
</protein>